<dbReference type="Gene3D" id="3.40.50.1820">
    <property type="entry name" value="alpha/beta hydrolase"/>
    <property type="match status" value="1"/>
</dbReference>
<dbReference type="InterPro" id="IPR029058">
    <property type="entry name" value="AB_hydrolase_fold"/>
</dbReference>
<reference evidence="2 3" key="1">
    <citation type="submission" date="2016-11" db="EMBL/GenBank/DDBJ databases">
        <authorList>
            <person name="Varghese N."/>
            <person name="Submissions S."/>
        </authorList>
    </citation>
    <scope>NUCLEOTIDE SEQUENCE [LARGE SCALE GENOMIC DNA]</scope>
    <source>
        <strain evidence="2 3">DSM 28249</strain>
    </source>
</reference>
<name>A0A1M7CRX2_9RHOB</name>
<dbReference type="GO" id="GO:0016020">
    <property type="term" value="C:membrane"/>
    <property type="evidence" value="ECO:0007669"/>
    <property type="project" value="TreeGrafter"/>
</dbReference>
<dbReference type="EMBL" id="FRCB01000002">
    <property type="protein sequence ID" value="SHL69982.1"/>
    <property type="molecule type" value="Genomic_DNA"/>
</dbReference>
<dbReference type="PANTHER" id="PTHR43798">
    <property type="entry name" value="MONOACYLGLYCEROL LIPASE"/>
    <property type="match status" value="1"/>
</dbReference>
<evidence type="ECO:0000313" key="3">
    <source>
        <dbReference type="Proteomes" id="UP000322545"/>
    </source>
</evidence>
<dbReference type="Pfam" id="PF12697">
    <property type="entry name" value="Abhydrolase_6"/>
    <property type="match status" value="1"/>
</dbReference>
<dbReference type="InterPro" id="IPR000073">
    <property type="entry name" value="AB_hydrolase_1"/>
</dbReference>
<dbReference type="InterPro" id="IPR000639">
    <property type="entry name" value="Epox_hydrolase-like"/>
</dbReference>
<dbReference type="SUPFAM" id="SSF53474">
    <property type="entry name" value="alpha/beta-Hydrolases"/>
    <property type="match status" value="1"/>
</dbReference>
<dbReference type="PRINTS" id="PR00412">
    <property type="entry name" value="EPOXHYDRLASE"/>
</dbReference>
<dbReference type="PRINTS" id="PR00111">
    <property type="entry name" value="ABHYDROLASE"/>
</dbReference>
<feature type="domain" description="AB hydrolase-1" evidence="1">
    <location>
        <begin position="21"/>
        <end position="252"/>
    </location>
</feature>
<sequence>MAVTGQGTAYDLTGPEGAPVVVLIHGLGLARGVTWRAIAPVLAKRYRVLSYDLPGHGETAPPEGPVSLSALSAQVIGLMDALGIARAALVGFSLGGMINRRCAMDHPERVAGLAILNSPHERDHQAQKMVEASARDSSTGGPAATIEAALERWFTPEFKNNSSDLVDEVRATVLASDPASYAAHRRVLAEGVTELIRPQPPITHPTLVMTCEQDSGSTPAMSHAIASEIEGAETVIVPGLRHLGLLEQPGRFTPPVLDFLDRCLG</sequence>
<evidence type="ECO:0000313" key="2">
    <source>
        <dbReference type="EMBL" id="SHL69982.1"/>
    </source>
</evidence>
<dbReference type="PANTHER" id="PTHR43798:SF5">
    <property type="entry name" value="MONOACYLGLYCEROL LIPASE ABHD6"/>
    <property type="match status" value="1"/>
</dbReference>
<organism evidence="2 3">
    <name type="scientific">Roseovarius litoreus</name>
    <dbReference type="NCBI Taxonomy" id="1155722"/>
    <lineage>
        <taxon>Bacteria</taxon>
        <taxon>Pseudomonadati</taxon>
        <taxon>Pseudomonadota</taxon>
        <taxon>Alphaproteobacteria</taxon>
        <taxon>Rhodobacterales</taxon>
        <taxon>Roseobacteraceae</taxon>
        <taxon>Roseovarius</taxon>
    </lineage>
</organism>
<evidence type="ECO:0000259" key="1">
    <source>
        <dbReference type="Pfam" id="PF12697"/>
    </source>
</evidence>
<dbReference type="AlphaFoldDB" id="A0A1M7CRX2"/>
<dbReference type="Proteomes" id="UP000322545">
    <property type="component" value="Unassembled WGS sequence"/>
</dbReference>
<gene>
    <name evidence="2" type="ORF">SAMN05443432_102275</name>
</gene>
<dbReference type="GO" id="GO:0046464">
    <property type="term" value="P:acylglycerol catabolic process"/>
    <property type="evidence" value="ECO:0007669"/>
    <property type="project" value="TreeGrafter"/>
</dbReference>
<dbReference type="InterPro" id="IPR050266">
    <property type="entry name" value="AB_hydrolase_sf"/>
</dbReference>
<proteinExistence type="predicted"/>
<dbReference type="RefSeq" id="WP_149778620.1">
    <property type="nucleotide sequence ID" value="NZ_FRCB01000002.1"/>
</dbReference>
<keyword evidence="3" id="KW-1185">Reference proteome</keyword>
<accession>A0A1M7CRX2</accession>
<protein>
    <submittedName>
        <fullName evidence="2">Pimeloyl-ACP methyl ester carboxylesterase</fullName>
    </submittedName>
</protein>
<dbReference type="GO" id="GO:0047372">
    <property type="term" value="F:monoacylglycerol lipase activity"/>
    <property type="evidence" value="ECO:0007669"/>
    <property type="project" value="TreeGrafter"/>
</dbReference>